<dbReference type="InterPro" id="IPR038440">
    <property type="entry name" value="FimV_C_sf"/>
</dbReference>
<feature type="compositionally biased region" description="Low complexity" evidence="2">
    <location>
        <begin position="350"/>
        <end position="368"/>
    </location>
</feature>
<feature type="region of interest" description="Disordered" evidence="2">
    <location>
        <begin position="762"/>
        <end position="806"/>
    </location>
</feature>
<keyword evidence="7" id="KW-1185">Reference proteome</keyword>
<keyword evidence="3" id="KW-1133">Transmembrane helix</keyword>
<evidence type="ECO:0000259" key="5">
    <source>
        <dbReference type="Pfam" id="PF25800"/>
    </source>
</evidence>
<keyword evidence="3" id="KW-0472">Membrane</keyword>
<protein>
    <submittedName>
        <fullName evidence="6">FimV family protein</fullName>
    </submittedName>
</protein>
<dbReference type="KEGG" id="pez:HWQ56_07620"/>
<feature type="compositionally biased region" description="Acidic residues" evidence="2">
    <location>
        <begin position="856"/>
        <end position="866"/>
    </location>
</feature>
<evidence type="ECO:0000256" key="1">
    <source>
        <dbReference type="SAM" id="Coils"/>
    </source>
</evidence>
<evidence type="ECO:0000256" key="2">
    <source>
        <dbReference type="SAM" id="MobiDB-lite"/>
    </source>
</evidence>
<feature type="coiled-coil region" evidence="1">
    <location>
        <begin position="294"/>
        <end position="342"/>
    </location>
</feature>
<dbReference type="RefSeq" id="WP_176570130.1">
    <property type="nucleotide sequence ID" value="NZ_CP056030.1"/>
</dbReference>
<name>A0A7D5D780_9PSED</name>
<evidence type="ECO:0000256" key="4">
    <source>
        <dbReference type="SAM" id="SignalP"/>
    </source>
</evidence>
<dbReference type="Gene3D" id="3.10.350.10">
    <property type="entry name" value="LysM domain"/>
    <property type="match status" value="1"/>
</dbReference>
<feature type="region of interest" description="Disordered" evidence="2">
    <location>
        <begin position="139"/>
        <end position="162"/>
    </location>
</feature>
<feature type="domain" description="FimV N-terminal" evidence="5">
    <location>
        <begin position="25"/>
        <end position="131"/>
    </location>
</feature>
<feature type="region of interest" description="Disordered" evidence="2">
    <location>
        <begin position="843"/>
        <end position="866"/>
    </location>
</feature>
<dbReference type="PANTHER" id="PTHR48148">
    <property type="entry name" value="KERATINOCYTE PROLINE-RICH PROTEIN"/>
    <property type="match status" value="1"/>
</dbReference>
<accession>A0A7D5D780</accession>
<keyword evidence="3" id="KW-0812">Transmembrane</keyword>
<dbReference type="NCBIfam" id="TIGR03504">
    <property type="entry name" value="FimV_Cterm"/>
    <property type="match status" value="1"/>
</dbReference>
<dbReference type="SUPFAM" id="SSF48452">
    <property type="entry name" value="TPR-like"/>
    <property type="match status" value="1"/>
</dbReference>
<dbReference type="EMBL" id="CP056030">
    <property type="protein sequence ID" value="QKZ03661.1"/>
    <property type="molecule type" value="Genomic_DNA"/>
</dbReference>
<dbReference type="NCBIfam" id="TIGR03505">
    <property type="entry name" value="FimV_core"/>
    <property type="match status" value="1"/>
</dbReference>
<dbReference type="InterPro" id="IPR020012">
    <property type="entry name" value="LysM_FimV"/>
</dbReference>
<evidence type="ECO:0000313" key="7">
    <source>
        <dbReference type="Proteomes" id="UP000509568"/>
    </source>
</evidence>
<dbReference type="Proteomes" id="UP000509568">
    <property type="component" value="Chromosome"/>
</dbReference>
<dbReference type="Pfam" id="PF14559">
    <property type="entry name" value="TPR_19"/>
    <property type="match status" value="1"/>
</dbReference>
<keyword evidence="4" id="KW-0732">Signal</keyword>
<feature type="signal peptide" evidence="4">
    <location>
        <begin position="1"/>
        <end position="24"/>
    </location>
</feature>
<dbReference type="AlphaFoldDB" id="A0A7D5D780"/>
<dbReference type="InterPro" id="IPR036779">
    <property type="entry name" value="LysM_dom_sf"/>
</dbReference>
<keyword evidence="1" id="KW-0175">Coiled coil</keyword>
<dbReference type="InterPro" id="IPR020011">
    <property type="entry name" value="FimV_C"/>
</dbReference>
<dbReference type="Pfam" id="PF25800">
    <property type="entry name" value="FimV_N"/>
    <property type="match status" value="1"/>
</dbReference>
<organism evidence="6 7">
    <name type="scientific">Pseudomonas eucalypticola</name>
    <dbReference type="NCBI Taxonomy" id="2599595"/>
    <lineage>
        <taxon>Bacteria</taxon>
        <taxon>Pseudomonadati</taxon>
        <taxon>Pseudomonadota</taxon>
        <taxon>Gammaproteobacteria</taxon>
        <taxon>Pseudomonadales</taxon>
        <taxon>Pseudomonadaceae</taxon>
        <taxon>Pseudomonas</taxon>
    </lineage>
</organism>
<sequence>MVQVRKLVLAIAAASALSSGMARALDLGEVTLKSAANQPLVAEIELLDVRDLAPADIKASLAAPEEFQKAGVNREAFLNDLTFTPVINSGGRSVIRVTSRQPVSEPMLKFLVQVLWPSGRLLRDYSVLVDASRFAPQGAAPVQPTTTPAVTSQTQGREGGYTTNRRDTLWEIAQKNPVPGASVQQTMLAIQALNPDAFVAGNINRLKTGEVLRMPTPQQATALGQGPAIAEVARQNAAWREGRRLGPRAQQLDATRRTGTGDAPAQTEAGDKLSLVAADGSNGQGKAGDRQARLAQAQENLDATRRDNAELKSRMTDLQSQLDKLQKLIQLKNDQLAKLEAAGAAAPATSAAADATPATPGSDAPAPAVNAQLTPPPATEAPATPAAATPDATPAPTAPVAAEPAPVEEKPGLFSRLLTSPIMLGLIAGAAVLILLLAALLLARRRKAQLEAEKHMRMARALAEENAFTEDLDLPASSFEGLETPPPSVKLAPAMVAASAAAAVAAAEPAPVVAHAHSDVIPTPPLRPAAEPVAPAPVVEPLVARVIEPSATTAPHDVLAEADRLIAEGHYNQAEDLLEPAVSAEPERSDLRLKLMEAYAHQGDRNAFISEERKLVANGQNHAAVEGLKARFPAMLGVAIAAASAAAVAAELDAQYVKDLLMDEPGAADPIDDTFDSDFDLNLDDELTAPAEPDLDIADFDDDLLLDEPQPLDPPVAEPLASSPSALDEDDLDFEALLAEHAKPVEEAPLDDLTDFDLDVADDEPAVPTKDPELGAPLADLESDPDLEAPQVPPAPVDDLELPEDFDLSLAEEMDSAADQHEAKLGDVSAELDRLSASLEQPPIAEPFKAPPAELDSLDDLPPFEDDFDYLSGTDEAATKLDLARAYIEMGDHDGARDILDEVVKEGTEGQQTEAREMLSRLV</sequence>
<feature type="compositionally biased region" description="Low complexity" evidence="2">
    <location>
        <begin position="380"/>
        <end position="405"/>
    </location>
</feature>
<feature type="compositionally biased region" description="Low complexity" evidence="2">
    <location>
        <begin position="139"/>
        <end position="156"/>
    </location>
</feature>
<feature type="transmembrane region" description="Helical" evidence="3">
    <location>
        <begin position="422"/>
        <end position="443"/>
    </location>
</feature>
<feature type="region of interest" description="Disordered" evidence="2">
    <location>
        <begin position="240"/>
        <end position="272"/>
    </location>
</feature>
<feature type="region of interest" description="Disordered" evidence="2">
    <location>
        <begin position="705"/>
        <end position="727"/>
    </location>
</feature>
<dbReference type="Gene3D" id="1.25.40.10">
    <property type="entry name" value="Tetratricopeptide repeat domain"/>
    <property type="match status" value="1"/>
</dbReference>
<gene>
    <name evidence="6" type="ORF">HWQ56_07620</name>
</gene>
<dbReference type="CDD" id="cd00118">
    <property type="entry name" value="LysM"/>
    <property type="match status" value="1"/>
</dbReference>
<feature type="region of interest" description="Disordered" evidence="2">
    <location>
        <begin position="350"/>
        <end position="406"/>
    </location>
</feature>
<evidence type="ECO:0000313" key="6">
    <source>
        <dbReference type="EMBL" id="QKZ03661.1"/>
    </source>
</evidence>
<dbReference type="InterPro" id="IPR011990">
    <property type="entry name" value="TPR-like_helical_dom_sf"/>
</dbReference>
<evidence type="ECO:0000256" key="3">
    <source>
        <dbReference type="SAM" id="Phobius"/>
    </source>
</evidence>
<reference evidence="6 7" key="1">
    <citation type="submission" date="2020-06" db="EMBL/GenBank/DDBJ databases">
        <title>Pseudomonas eucalypticola sp. nov., an endophyte of Eucalyptus dunnii leaves with biocontrol ability of eucalyptus leaf blight.</title>
        <authorList>
            <person name="Liu Y."/>
            <person name="Song Z."/>
            <person name="Zeng H."/>
            <person name="Lu M."/>
            <person name="Wang X."/>
            <person name="Lian X."/>
            <person name="Zhang Q."/>
        </authorList>
    </citation>
    <scope>NUCLEOTIDE SEQUENCE [LARGE SCALE GENOMIC DNA]</scope>
    <source>
        <strain evidence="6 7">NP-1</strain>
    </source>
</reference>
<dbReference type="InterPro" id="IPR057840">
    <property type="entry name" value="FimV_N"/>
</dbReference>
<dbReference type="PANTHER" id="PTHR48148:SF3">
    <property type="entry name" value="KERATINOCYTE PROLINE-RICH PROTEIN"/>
    <property type="match status" value="1"/>
</dbReference>
<dbReference type="InterPro" id="IPR018392">
    <property type="entry name" value="LysM"/>
</dbReference>
<feature type="chain" id="PRO_5028849059" evidence="4">
    <location>
        <begin position="25"/>
        <end position="923"/>
    </location>
</feature>
<dbReference type="Gene3D" id="1.20.58.2200">
    <property type="match status" value="1"/>
</dbReference>
<proteinExistence type="predicted"/>